<evidence type="ECO:0000313" key="3">
    <source>
        <dbReference type="Proteomes" id="UP000317257"/>
    </source>
</evidence>
<evidence type="ECO:0000256" key="1">
    <source>
        <dbReference type="SAM" id="MobiDB-lite"/>
    </source>
</evidence>
<organism evidence="2 3">
    <name type="scientific">Metarhizium rileyi (strain RCEF 4871)</name>
    <name type="common">Nomuraea rileyi</name>
    <dbReference type="NCBI Taxonomy" id="1649241"/>
    <lineage>
        <taxon>Eukaryota</taxon>
        <taxon>Fungi</taxon>
        <taxon>Dikarya</taxon>
        <taxon>Ascomycota</taxon>
        <taxon>Pezizomycotina</taxon>
        <taxon>Sordariomycetes</taxon>
        <taxon>Hypocreomycetidae</taxon>
        <taxon>Hypocreales</taxon>
        <taxon>Clavicipitaceae</taxon>
        <taxon>Metarhizium</taxon>
    </lineage>
</organism>
<gene>
    <name evidence="2" type="ORF">ED733_000927</name>
</gene>
<protein>
    <submittedName>
        <fullName evidence="2">Uncharacterized protein</fullName>
    </submittedName>
</protein>
<proteinExistence type="predicted"/>
<name>A0A5C6G7L6_METRR</name>
<feature type="compositionally biased region" description="Basic and acidic residues" evidence="1">
    <location>
        <begin position="121"/>
        <end position="136"/>
    </location>
</feature>
<accession>A0A5C6G7L6</accession>
<feature type="region of interest" description="Disordered" evidence="1">
    <location>
        <begin position="112"/>
        <end position="136"/>
    </location>
</feature>
<sequence length="136" mass="14946">MIGDVGFDAQAERDRLAAELHVEQVSQTVAAQLASFCLLSLRSQALNIGRLLKEAMDQAEGILKKWKGDEDYADPATPQESDDTDSPSRGTDKSFACDASPVTRKYTFRSRASCKDSVTLPERHDDDEHSGAEDIQ</sequence>
<feature type="region of interest" description="Disordered" evidence="1">
    <location>
        <begin position="66"/>
        <end position="96"/>
    </location>
</feature>
<reference evidence="3" key="1">
    <citation type="submission" date="2018-12" db="EMBL/GenBank/DDBJ databases">
        <title>The complete genome of Metarhizium rileyi, a key fungal pathogen of Lepidoptera.</title>
        <authorList>
            <person name="Binneck E."/>
            <person name="Lastra C.C.L."/>
            <person name="Sosa-Gomez D.R."/>
        </authorList>
    </citation>
    <scope>NUCLEOTIDE SEQUENCE [LARGE SCALE GENOMIC DNA]</scope>
    <source>
        <strain evidence="3">Cep018-CH2</strain>
    </source>
</reference>
<dbReference type="Proteomes" id="UP000317257">
    <property type="component" value="Unassembled WGS sequence"/>
</dbReference>
<comment type="caution">
    <text evidence="2">The sequence shown here is derived from an EMBL/GenBank/DDBJ whole genome shotgun (WGS) entry which is preliminary data.</text>
</comment>
<dbReference type="AlphaFoldDB" id="A0A5C6G7L6"/>
<evidence type="ECO:0000313" key="2">
    <source>
        <dbReference type="EMBL" id="TWU71886.1"/>
    </source>
</evidence>
<dbReference type="EMBL" id="SBHS01000035">
    <property type="protein sequence ID" value="TWU71886.1"/>
    <property type="molecule type" value="Genomic_DNA"/>
</dbReference>